<evidence type="ECO:0000313" key="3">
    <source>
        <dbReference type="Proteomes" id="UP000054549"/>
    </source>
</evidence>
<proteinExistence type="predicted"/>
<reference evidence="2 3" key="1">
    <citation type="submission" date="2014-04" db="EMBL/GenBank/DDBJ databases">
        <title>Evolutionary Origins and Diversification of the Mycorrhizal Mutualists.</title>
        <authorList>
            <consortium name="DOE Joint Genome Institute"/>
            <consortium name="Mycorrhizal Genomics Consortium"/>
            <person name="Kohler A."/>
            <person name="Kuo A."/>
            <person name="Nagy L.G."/>
            <person name="Floudas D."/>
            <person name="Copeland A."/>
            <person name="Barry K.W."/>
            <person name="Cichocki N."/>
            <person name="Veneault-Fourrey C."/>
            <person name="LaButti K."/>
            <person name="Lindquist E.A."/>
            <person name="Lipzen A."/>
            <person name="Lundell T."/>
            <person name="Morin E."/>
            <person name="Murat C."/>
            <person name="Riley R."/>
            <person name="Ohm R."/>
            <person name="Sun H."/>
            <person name="Tunlid A."/>
            <person name="Henrissat B."/>
            <person name="Grigoriev I.V."/>
            <person name="Hibbett D.S."/>
            <person name="Martin F."/>
        </authorList>
    </citation>
    <scope>NUCLEOTIDE SEQUENCE [LARGE SCALE GENOMIC DNA]</scope>
    <source>
        <strain evidence="2 3">Koide BX008</strain>
    </source>
</reference>
<dbReference type="HOGENOM" id="CLU_1854713_0_0_1"/>
<name>A0A0C2RUA4_AMAMK</name>
<dbReference type="InParanoid" id="A0A0C2RUA4"/>
<feature type="region of interest" description="Disordered" evidence="1">
    <location>
        <begin position="22"/>
        <end position="105"/>
    </location>
</feature>
<keyword evidence="3" id="KW-1185">Reference proteome</keyword>
<feature type="compositionally biased region" description="Polar residues" evidence="1">
    <location>
        <begin position="22"/>
        <end position="44"/>
    </location>
</feature>
<evidence type="ECO:0000313" key="2">
    <source>
        <dbReference type="EMBL" id="KIL53820.1"/>
    </source>
</evidence>
<organism evidence="2 3">
    <name type="scientific">Amanita muscaria (strain Koide BX008)</name>
    <dbReference type="NCBI Taxonomy" id="946122"/>
    <lineage>
        <taxon>Eukaryota</taxon>
        <taxon>Fungi</taxon>
        <taxon>Dikarya</taxon>
        <taxon>Basidiomycota</taxon>
        <taxon>Agaricomycotina</taxon>
        <taxon>Agaricomycetes</taxon>
        <taxon>Agaricomycetidae</taxon>
        <taxon>Agaricales</taxon>
        <taxon>Pluteineae</taxon>
        <taxon>Amanitaceae</taxon>
        <taxon>Amanita</taxon>
    </lineage>
</organism>
<dbReference type="EMBL" id="KN819241">
    <property type="protein sequence ID" value="KIL53820.1"/>
    <property type="molecule type" value="Genomic_DNA"/>
</dbReference>
<gene>
    <name evidence="2" type="ORF">M378DRAFT_19515</name>
</gene>
<sequence>MAGRGPTILAGRILEQNAWLASSSSSPVAAQGMGQTRMQLSAKKQLQGKASRRKGRPPSTSSLQLPYSCPPPQPQDPMDVDLGTEDAAPEPNTLEAGPSVTEPGVASDATSLTALTAGPSHRAHLPAMGYTGHRWGWG</sequence>
<accession>A0A0C2RUA4</accession>
<dbReference type="AlphaFoldDB" id="A0A0C2RUA4"/>
<dbReference type="Proteomes" id="UP000054549">
    <property type="component" value="Unassembled WGS sequence"/>
</dbReference>
<evidence type="ECO:0000256" key="1">
    <source>
        <dbReference type="SAM" id="MobiDB-lite"/>
    </source>
</evidence>
<feature type="compositionally biased region" description="Acidic residues" evidence="1">
    <location>
        <begin position="78"/>
        <end position="88"/>
    </location>
</feature>
<protein>
    <submittedName>
        <fullName evidence="2">Uncharacterized protein</fullName>
    </submittedName>
</protein>